<gene>
    <name evidence="2" type="ORF">JCM19301_3050</name>
</gene>
<comment type="caution">
    <text evidence="2">The sequence shown here is derived from an EMBL/GenBank/DDBJ whole genome shotgun (WGS) entry which is preliminary data.</text>
</comment>
<protein>
    <submittedName>
        <fullName evidence="2">Putative autotransporter protein</fullName>
    </submittedName>
</protein>
<evidence type="ECO:0000313" key="2">
    <source>
        <dbReference type="EMBL" id="GAL66572.1"/>
    </source>
</evidence>
<evidence type="ECO:0000313" key="3">
    <source>
        <dbReference type="Proteomes" id="UP000029641"/>
    </source>
</evidence>
<dbReference type="AlphaFoldDB" id="A0A090WGD8"/>
<accession>A0A090WGD8</accession>
<proteinExistence type="predicted"/>
<reference evidence="2 3" key="1">
    <citation type="journal article" date="2014" name="Genome Announc.">
        <title>Draft Genome Sequence of Marine Flavobacterium Jejuia pallidilutea Strain 11shimoA1 and Pigmentation Mutants.</title>
        <authorList>
            <person name="Takatani N."/>
            <person name="Nakanishi M."/>
            <person name="Meirelles P."/>
            <person name="Mino S."/>
            <person name="Suda W."/>
            <person name="Oshima K."/>
            <person name="Hattori M."/>
            <person name="Ohkuma M."/>
            <person name="Hosokawa M."/>
            <person name="Miyashita K."/>
            <person name="Thompson F.L."/>
            <person name="Niwa A."/>
            <person name="Sawabe T."/>
            <person name="Sawabe T."/>
        </authorList>
    </citation>
    <scope>NUCLEOTIDE SEQUENCE [LARGE SCALE GENOMIC DNA]</scope>
    <source>
        <strain evidence="2 3">JCM 19301</strain>
    </source>
</reference>
<evidence type="ECO:0000256" key="1">
    <source>
        <dbReference type="SAM" id="SignalP"/>
    </source>
</evidence>
<feature type="signal peptide" evidence="1">
    <location>
        <begin position="1"/>
        <end position="19"/>
    </location>
</feature>
<keyword evidence="1" id="KW-0732">Signal</keyword>
<organism evidence="2 3">
    <name type="scientific">Jejuia pallidilutea</name>
    <dbReference type="NCBI Taxonomy" id="504487"/>
    <lineage>
        <taxon>Bacteria</taxon>
        <taxon>Pseudomonadati</taxon>
        <taxon>Bacteroidota</taxon>
        <taxon>Flavobacteriia</taxon>
        <taxon>Flavobacteriales</taxon>
        <taxon>Flavobacteriaceae</taxon>
        <taxon>Jejuia</taxon>
    </lineage>
</organism>
<name>A0A090WGD8_9FLAO</name>
<sequence length="360" mass="38413">MKRIITLILFLFISNGVFAQTDGISYQAIIIGPDALELPGVDSQDNYLPTTDIAIKFSIIAPGSGVVEFTEIQNTTTDEFGRINLIIGAENHDDFEKIDWNGDPKSLKVEVDFKNGDGFVDMSVEKLTYVPYVAHRDITATGTLEVDDDTFLNRELTVNGPTTINSTLNIEDGNPANFSGNLNVDGETNLNSTLNVTGQSATNLSGALNVGDPLVGPPNGDANAPTVLNGSLTVVGESTFTSLVADNLTINESTNLSGSISMTPTSQITITSTLDDDDDTDINSYPVKIEGSKQGLAIVINEGRTNDNNFISFWDETASSSPANSGANVTTTNLPCGDVLKGKPLENLRMMQIIYSTSVL</sequence>
<feature type="chain" id="PRO_5001866052" evidence="1">
    <location>
        <begin position="20"/>
        <end position="360"/>
    </location>
</feature>
<dbReference type="Proteomes" id="UP000029641">
    <property type="component" value="Unassembled WGS sequence"/>
</dbReference>
<dbReference type="EMBL" id="BBNR01000005">
    <property type="protein sequence ID" value="GAL66572.1"/>
    <property type="molecule type" value="Genomic_DNA"/>
</dbReference>
<dbReference type="RefSeq" id="WP_042242539.1">
    <property type="nucleotide sequence ID" value="NZ_BBNR01000005.1"/>
</dbReference>